<dbReference type="Proteomes" id="UP000253772">
    <property type="component" value="Chromosome c2"/>
</dbReference>
<evidence type="ECO:0000256" key="1">
    <source>
        <dbReference type="ARBA" id="ARBA00005254"/>
    </source>
</evidence>
<dbReference type="InterPro" id="IPR029045">
    <property type="entry name" value="ClpP/crotonase-like_dom_sf"/>
</dbReference>
<accession>A0A2L0X3S1</accession>
<dbReference type="InterPro" id="IPR001753">
    <property type="entry name" value="Enoyl-CoA_hydra/iso"/>
</dbReference>
<name>A0A2L0X3S1_9BURK</name>
<keyword evidence="2" id="KW-0456">Lyase</keyword>
<gene>
    <name evidence="2" type="ORF">DDF84_020720</name>
</gene>
<reference evidence="2 3" key="1">
    <citation type="submission" date="2019-03" db="EMBL/GenBank/DDBJ databases">
        <title>Comparative insights into the high quality Complete genome sequence of highly metal resistant Cupriavidus metallidurans strain BS1 isolated from a gold-copper mine.</title>
        <authorList>
            <person name="Mazhar H.S."/>
            <person name="Rensing C."/>
        </authorList>
    </citation>
    <scope>NUCLEOTIDE SEQUENCE [LARGE SCALE GENOMIC DNA]</scope>
    <source>
        <strain evidence="2 3">BS1</strain>
    </source>
</reference>
<dbReference type="Pfam" id="PF00378">
    <property type="entry name" value="ECH_1"/>
    <property type="match status" value="1"/>
</dbReference>
<dbReference type="GO" id="GO:0004300">
    <property type="term" value="F:enoyl-CoA hydratase activity"/>
    <property type="evidence" value="ECO:0007669"/>
    <property type="project" value="UniProtKB-EC"/>
</dbReference>
<dbReference type="PANTHER" id="PTHR42964">
    <property type="entry name" value="ENOYL-COA HYDRATASE"/>
    <property type="match status" value="1"/>
</dbReference>
<sequence>MNQETVNMVNTEEIKHLALDVSEQGVATLRIANGTSLNILDSDTIVEFTQTLRRLARRPDVRVLVLRGTGEKAFVGGANIKELARLDPETAVAFITRLHDLCEAVRDFPVPTIARLSGWCMGGGMEFAAACDIRIADEHANFAMPEVRIGIPSVIHANILSRLIGEGNTRWMLLTGSSINAARAHAWGFVHEVVANDALDAAVAHTVSEILECGPAAVRAQKSLLRAWEDPAIERGLKHSIAVFGDVYAGPEPDAYMARFLERKKKS</sequence>
<dbReference type="EC" id="4.2.1.17" evidence="2"/>
<comment type="similarity">
    <text evidence="1">Belongs to the enoyl-CoA hydratase/isomerase family.</text>
</comment>
<evidence type="ECO:0000313" key="2">
    <source>
        <dbReference type="EMBL" id="QBP12201.1"/>
    </source>
</evidence>
<dbReference type="InterPro" id="IPR051683">
    <property type="entry name" value="Enoyl-CoA_Hydratase/Isomerase"/>
</dbReference>
<dbReference type="EMBL" id="CP037901">
    <property type="protein sequence ID" value="QBP12201.1"/>
    <property type="molecule type" value="Genomic_DNA"/>
</dbReference>
<dbReference type="SUPFAM" id="SSF52096">
    <property type="entry name" value="ClpP/crotonase"/>
    <property type="match status" value="1"/>
</dbReference>
<protein>
    <submittedName>
        <fullName evidence="2">Enoyl-CoA hydratase</fullName>
        <ecNumber evidence="2">4.2.1.17</ecNumber>
    </submittedName>
</protein>
<dbReference type="PANTHER" id="PTHR42964:SF1">
    <property type="entry name" value="POLYKETIDE BIOSYNTHESIS ENOYL-COA HYDRATASE PKSH-RELATED"/>
    <property type="match status" value="1"/>
</dbReference>
<dbReference type="OrthoDB" id="9774843at2"/>
<dbReference type="NCBIfam" id="NF004795">
    <property type="entry name" value="PRK06143.1"/>
    <property type="match status" value="1"/>
</dbReference>
<dbReference type="AlphaFoldDB" id="A0A2L0X3S1"/>
<proteinExistence type="inferred from homology"/>
<dbReference type="CDD" id="cd06558">
    <property type="entry name" value="crotonase-like"/>
    <property type="match status" value="1"/>
</dbReference>
<dbReference type="Gene3D" id="3.90.226.10">
    <property type="entry name" value="2-enoyl-CoA Hydratase, Chain A, domain 1"/>
    <property type="match status" value="1"/>
</dbReference>
<organism evidence="2 3">
    <name type="scientific">Cupriavidus metallidurans</name>
    <dbReference type="NCBI Taxonomy" id="119219"/>
    <lineage>
        <taxon>Bacteria</taxon>
        <taxon>Pseudomonadati</taxon>
        <taxon>Pseudomonadota</taxon>
        <taxon>Betaproteobacteria</taxon>
        <taxon>Burkholderiales</taxon>
        <taxon>Burkholderiaceae</taxon>
        <taxon>Cupriavidus</taxon>
    </lineage>
</organism>
<evidence type="ECO:0000313" key="3">
    <source>
        <dbReference type="Proteomes" id="UP000253772"/>
    </source>
</evidence>